<dbReference type="InterPro" id="IPR023054">
    <property type="entry name" value="Sporulation_regulator_WhiA_C"/>
</dbReference>
<name>K1SS90_9ZZZZ</name>
<dbReference type="GO" id="GO:0003677">
    <property type="term" value="F:DNA binding"/>
    <property type="evidence" value="ECO:0007669"/>
    <property type="project" value="UniProtKB-KW"/>
</dbReference>
<dbReference type="AlphaFoldDB" id="K1SS90"/>
<protein>
    <submittedName>
        <fullName evidence="6">Sporulation regulator WhiA</fullName>
    </submittedName>
</protein>
<dbReference type="EMBL" id="AJWZ01009870">
    <property type="protein sequence ID" value="EKC50076.1"/>
    <property type="molecule type" value="Genomic_DNA"/>
</dbReference>
<comment type="caution">
    <text evidence="6">The sequence shown here is derived from an EMBL/GenBank/DDBJ whole genome shotgun (WGS) entry which is preliminary data.</text>
</comment>
<dbReference type="Pfam" id="PF14527">
    <property type="entry name" value="LAGLIDADG_WhiA"/>
    <property type="match status" value="1"/>
</dbReference>
<dbReference type="InterPro" id="IPR039518">
    <property type="entry name" value="WhiA_LAGLIDADG_dom"/>
</dbReference>
<evidence type="ECO:0000259" key="4">
    <source>
        <dbReference type="Pfam" id="PF02650"/>
    </source>
</evidence>
<dbReference type="InterPro" id="IPR027434">
    <property type="entry name" value="Homing_endonucl"/>
</dbReference>
<proteinExistence type="predicted"/>
<feature type="domain" description="WhiA LAGLIDADG-like" evidence="5">
    <location>
        <begin position="2"/>
        <end position="49"/>
    </location>
</feature>
<dbReference type="NCBIfam" id="TIGR00647">
    <property type="entry name" value="DNA_bind_WhiA"/>
    <property type="match status" value="1"/>
</dbReference>
<evidence type="ECO:0000313" key="6">
    <source>
        <dbReference type="EMBL" id="EKC50076.1"/>
    </source>
</evidence>
<dbReference type="Pfam" id="PF02650">
    <property type="entry name" value="HTH_WhiA"/>
    <property type="match status" value="1"/>
</dbReference>
<dbReference type="InterPro" id="IPR003802">
    <property type="entry name" value="Sporulation_regulator_WhiA"/>
</dbReference>
<dbReference type="GO" id="GO:0051301">
    <property type="term" value="P:cell division"/>
    <property type="evidence" value="ECO:0007669"/>
    <property type="project" value="UniProtKB-KW"/>
</dbReference>
<keyword evidence="1" id="KW-0132">Cell division</keyword>
<sequence length="139" mass="15646">DMAAKEVTRNGAYVLYFKDSGEIEDMLTVMGASNCVLELMGVKMYKDMRNNVNRRLNFESANLDRTVNAALVQIDAINRLKKCGMLNDLPSELREIAELRTENPDFSLKQIGDSMSVPMTRSGVNHRLKKLCALAEKCK</sequence>
<reference evidence="6" key="1">
    <citation type="journal article" date="2013" name="Environ. Microbiol.">
        <title>Microbiota from the distal guts of lean and obese adolescents exhibit partial functional redundancy besides clear differences in community structure.</title>
        <authorList>
            <person name="Ferrer M."/>
            <person name="Ruiz A."/>
            <person name="Lanza F."/>
            <person name="Haange S.B."/>
            <person name="Oberbach A."/>
            <person name="Till H."/>
            <person name="Bargiela R."/>
            <person name="Campoy C."/>
            <person name="Segura M.T."/>
            <person name="Richter M."/>
            <person name="von Bergen M."/>
            <person name="Seifert J."/>
            <person name="Suarez A."/>
        </authorList>
    </citation>
    <scope>NUCLEOTIDE SEQUENCE</scope>
</reference>
<dbReference type="Gene3D" id="3.10.28.10">
    <property type="entry name" value="Homing endonucleases"/>
    <property type="match status" value="1"/>
</dbReference>
<accession>K1SS90</accession>
<evidence type="ECO:0000256" key="2">
    <source>
        <dbReference type="ARBA" id="ARBA00023125"/>
    </source>
</evidence>
<keyword evidence="3" id="KW-0131">Cell cycle</keyword>
<evidence type="ECO:0000259" key="5">
    <source>
        <dbReference type="Pfam" id="PF14527"/>
    </source>
</evidence>
<dbReference type="PANTHER" id="PTHR37307:SF1">
    <property type="entry name" value="CELL DIVISION PROTEIN WHIA-RELATED"/>
    <property type="match status" value="1"/>
</dbReference>
<dbReference type="PANTHER" id="PTHR37307">
    <property type="entry name" value="CELL DIVISION PROTEIN WHIA-RELATED"/>
    <property type="match status" value="1"/>
</dbReference>
<dbReference type="GO" id="GO:0043937">
    <property type="term" value="P:regulation of sporulation"/>
    <property type="evidence" value="ECO:0007669"/>
    <property type="project" value="InterPro"/>
</dbReference>
<feature type="domain" description="Sporulation regulator WhiA C-terminal" evidence="4">
    <location>
        <begin position="52"/>
        <end position="135"/>
    </location>
</feature>
<keyword evidence="2" id="KW-0238">DNA-binding</keyword>
<feature type="non-terminal residue" evidence="6">
    <location>
        <position position="1"/>
    </location>
</feature>
<organism evidence="6">
    <name type="scientific">human gut metagenome</name>
    <dbReference type="NCBI Taxonomy" id="408170"/>
    <lineage>
        <taxon>unclassified sequences</taxon>
        <taxon>metagenomes</taxon>
        <taxon>organismal metagenomes</taxon>
    </lineage>
</organism>
<evidence type="ECO:0000256" key="3">
    <source>
        <dbReference type="ARBA" id="ARBA00023306"/>
    </source>
</evidence>
<evidence type="ECO:0000256" key="1">
    <source>
        <dbReference type="ARBA" id="ARBA00022618"/>
    </source>
</evidence>
<gene>
    <name evidence="6" type="ORF">OBE_14315</name>
</gene>